<proteinExistence type="predicted"/>
<organism>
    <name type="scientific">Solenopsis invicta</name>
    <name type="common">Red imported fire ant</name>
    <name type="synonym">Solenopsis wagneri</name>
    <dbReference type="NCBI Taxonomy" id="13686"/>
    <lineage>
        <taxon>Eukaryota</taxon>
        <taxon>Metazoa</taxon>
        <taxon>Ecdysozoa</taxon>
        <taxon>Arthropoda</taxon>
        <taxon>Hexapoda</taxon>
        <taxon>Insecta</taxon>
        <taxon>Pterygota</taxon>
        <taxon>Neoptera</taxon>
        <taxon>Endopterygota</taxon>
        <taxon>Hymenoptera</taxon>
        <taxon>Apocrita</taxon>
        <taxon>Aculeata</taxon>
        <taxon>Formicoidea</taxon>
        <taxon>Formicidae</taxon>
        <taxon>Myrmicinae</taxon>
        <taxon>Solenopsis</taxon>
    </lineage>
</organism>
<dbReference type="AlphaFoldDB" id="E9IGF9"/>
<feature type="non-terminal residue" evidence="1">
    <location>
        <position position="1"/>
    </location>
</feature>
<feature type="non-terminal residue" evidence="1">
    <location>
        <position position="69"/>
    </location>
</feature>
<name>E9IGF9_SOLIN</name>
<sequence>GRRPLMKKIDIVPTFWVDYNSQTKKFFTRFLSPPYTSENVNNLHNMIKKCDYPLREWPLYSVVLKGRAS</sequence>
<evidence type="ECO:0000313" key="1">
    <source>
        <dbReference type="EMBL" id="EFZ20346.1"/>
    </source>
</evidence>
<accession>E9IGF9</accession>
<gene>
    <name evidence="1" type="ORF">SINV_11310</name>
</gene>
<dbReference type="EMBL" id="GL763004">
    <property type="protein sequence ID" value="EFZ20346.1"/>
    <property type="molecule type" value="Genomic_DNA"/>
</dbReference>
<protein>
    <submittedName>
        <fullName evidence="1">Uncharacterized protein</fullName>
    </submittedName>
</protein>
<reference evidence="1" key="1">
    <citation type="journal article" date="2011" name="Proc. Natl. Acad. Sci. U.S.A.">
        <title>The genome of the fire ant Solenopsis invicta.</title>
        <authorList>
            <person name="Wurm Y."/>
            <person name="Wang J."/>
            <person name="Riba-Grognuz O."/>
            <person name="Corona M."/>
            <person name="Nygaard S."/>
            <person name="Hunt B.G."/>
            <person name="Ingram K.K."/>
            <person name="Falquet L."/>
            <person name="Nipitwattanaphon M."/>
            <person name="Gotzek D."/>
            <person name="Dijkstra M.B."/>
            <person name="Oettler J."/>
            <person name="Comtesse F."/>
            <person name="Shih C.J."/>
            <person name="Wu W.J."/>
            <person name="Yang C.C."/>
            <person name="Thomas J."/>
            <person name="Beaudoing E."/>
            <person name="Pradervand S."/>
            <person name="Flegel V."/>
            <person name="Cook E.D."/>
            <person name="Fabbretti R."/>
            <person name="Stockinger H."/>
            <person name="Long L."/>
            <person name="Farmerie W.G."/>
            <person name="Oakey J."/>
            <person name="Boomsma J.J."/>
            <person name="Pamilo P."/>
            <person name="Yi S.V."/>
            <person name="Heinze J."/>
            <person name="Goodisman M.A."/>
            <person name="Farinelli L."/>
            <person name="Harshman K."/>
            <person name="Hulo N."/>
            <person name="Cerutti L."/>
            <person name="Xenarios I."/>
            <person name="Shoemaker D."/>
            <person name="Keller L."/>
        </authorList>
    </citation>
    <scope>NUCLEOTIDE SEQUENCE [LARGE SCALE GENOMIC DNA]</scope>
</reference>
<dbReference type="HOGENOM" id="CLU_2783285_0_0_1"/>